<sequence>MALGPLGNGNLGRERLQIFDSLDAKVAEPAHEAVEDVGRGACVVEGTMGRRNGRIEVGRERAELAVADLAPLQCHAGDARGI</sequence>
<proteinExistence type="predicted"/>
<reference evidence="1" key="1">
    <citation type="submission" date="2020-05" db="EMBL/GenBank/DDBJ databases">
        <authorList>
            <person name="Chiriac C."/>
            <person name="Salcher M."/>
            <person name="Ghai R."/>
            <person name="Kavagutti S V."/>
        </authorList>
    </citation>
    <scope>NUCLEOTIDE SEQUENCE</scope>
</reference>
<accession>A0A6J7CIW6</accession>
<dbReference type="AlphaFoldDB" id="A0A6J7CIW6"/>
<organism evidence="1">
    <name type="scientific">freshwater metagenome</name>
    <dbReference type="NCBI Taxonomy" id="449393"/>
    <lineage>
        <taxon>unclassified sequences</taxon>
        <taxon>metagenomes</taxon>
        <taxon>ecological metagenomes</taxon>
    </lineage>
</organism>
<evidence type="ECO:0000313" key="1">
    <source>
        <dbReference type="EMBL" id="CAB4857631.1"/>
    </source>
</evidence>
<name>A0A6J7CIW6_9ZZZZ</name>
<protein>
    <submittedName>
        <fullName evidence="1">Unannotated protein</fullName>
    </submittedName>
</protein>
<gene>
    <name evidence="1" type="ORF">UFOPK3402_00039</name>
</gene>
<dbReference type="EMBL" id="CAFBLS010000003">
    <property type="protein sequence ID" value="CAB4857631.1"/>
    <property type="molecule type" value="Genomic_DNA"/>
</dbReference>